<name>A0ACC3D4P7_9PEZI</name>
<evidence type="ECO:0000313" key="2">
    <source>
        <dbReference type="Proteomes" id="UP001186974"/>
    </source>
</evidence>
<gene>
    <name evidence="1" type="ORF">LTS18_005461</name>
</gene>
<sequence length="235" mass="26223">MSSATKVAFEEHVALLKTCRLSESRSGRIRASRTCFSAWKMASQMPTPIFNHVMRVFCYANQIAQNEVSPIESKERANRNVALLYVACMLHDIGVLEKFNGSARFEVEGADAAAEMLREEDFGEEDIREVWIAIACHTSPGIAERIGVLARLVRKAVVYDFREKIREKNEAARSLGDIMEAAGMLLRLDIEKYLGDAVVKQAIDKPKKAPHGSWPGCLLDAYNKEPLFDGVNAAF</sequence>
<reference evidence="1" key="1">
    <citation type="submission" date="2024-09" db="EMBL/GenBank/DDBJ databases">
        <title>Black Yeasts Isolated from many extreme environments.</title>
        <authorList>
            <person name="Coleine C."/>
            <person name="Stajich J.E."/>
            <person name="Selbmann L."/>
        </authorList>
    </citation>
    <scope>NUCLEOTIDE SEQUENCE</scope>
    <source>
        <strain evidence="1">CCFEE 5737</strain>
    </source>
</reference>
<organism evidence="1 2">
    <name type="scientific">Coniosporium uncinatum</name>
    <dbReference type="NCBI Taxonomy" id="93489"/>
    <lineage>
        <taxon>Eukaryota</taxon>
        <taxon>Fungi</taxon>
        <taxon>Dikarya</taxon>
        <taxon>Ascomycota</taxon>
        <taxon>Pezizomycotina</taxon>
        <taxon>Dothideomycetes</taxon>
        <taxon>Dothideomycetes incertae sedis</taxon>
        <taxon>Coniosporium</taxon>
    </lineage>
</organism>
<comment type="caution">
    <text evidence="1">The sequence shown here is derived from an EMBL/GenBank/DDBJ whole genome shotgun (WGS) entry which is preliminary data.</text>
</comment>
<protein>
    <submittedName>
        <fullName evidence="1">Uncharacterized protein</fullName>
    </submittedName>
</protein>
<evidence type="ECO:0000313" key="1">
    <source>
        <dbReference type="EMBL" id="KAK3061774.1"/>
    </source>
</evidence>
<proteinExistence type="predicted"/>
<accession>A0ACC3D4P7</accession>
<dbReference type="Proteomes" id="UP001186974">
    <property type="component" value="Unassembled WGS sequence"/>
</dbReference>
<dbReference type="EMBL" id="JAWDJW010007631">
    <property type="protein sequence ID" value="KAK3061774.1"/>
    <property type="molecule type" value="Genomic_DNA"/>
</dbReference>
<keyword evidence="2" id="KW-1185">Reference proteome</keyword>